<evidence type="ECO:0000313" key="3">
    <source>
        <dbReference type="Proteomes" id="UP000192578"/>
    </source>
</evidence>
<name>A0A9X6RJN0_HYPEX</name>
<sequence>MKGSLRLFQVLVVVAVCCSVNGQVIDFIPASGVSSSSSGTSNNVVYVTPAPSTSVVGTGYVCSNGQCYYDTRNANAYTGYNYYSGYPSYNYNSYPSYPNYYPNNNGYYNNYYPYNNYNNGYYYNGIYYNNGNNNCYNGGNYYRRYYGYYGGNNNCYNYYGNSGSSTTTIAKSGNCIFGGVICYTGRR</sequence>
<proteinExistence type="predicted"/>
<reference evidence="3" key="1">
    <citation type="submission" date="2017-01" db="EMBL/GenBank/DDBJ databases">
        <title>Comparative genomics of anhydrobiosis in the tardigrade Hypsibius dujardini.</title>
        <authorList>
            <person name="Yoshida Y."/>
            <person name="Koutsovoulos G."/>
            <person name="Laetsch D."/>
            <person name="Stevens L."/>
            <person name="Kumar S."/>
            <person name="Horikawa D."/>
            <person name="Ishino K."/>
            <person name="Komine S."/>
            <person name="Tomita M."/>
            <person name="Blaxter M."/>
            <person name="Arakawa K."/>
        </authorList>
    </citation>
    <scope>NUCLEOTIDE SEQUENCE [LARGE SCALE GENOMIC DNA]</scope>
    <source>
        <strain evidence="3">Z151</strain>
    </source>
</reference>
<dbReference type="Proteomes" id="UP000192578">
    <property type="component" value="Unassembled WGS sequence"/>
</dbReference>
<organism evidence="2 3">
    <name type="scientific">Hypsibius exemplaris</name>
    <name type="common">Freshwater tardigrade</name>
    <dbReference type="NCBI Taxonomy" id="2072580"/>
    <lineage>
        <taxon>Eukaryota</taxon>
        <taxon>Metazoa</taxon>
        <taxon>Ecdysozoa</taxon>
        <taxon>Tardigrada</taxon>
        <taxon>Eutardigrada</taxon>
        <taxon>Parachela</taxon>
        <taxon>Hypsibioidea</taxon>
        <taxon>Hypsibiidae</taxon>
        <taxon>Hypsibius</taxon>
    </lineage>
</organism>
<keyword evidence="3" id="KW-1185">Reference proteome</keyword>
<keyword evidence="1" id="KW-0732">Signal</keyword>
<dbReference type="AlphaFoldDB" id="A0A9X6RJN0"/>
<protein>
    <submittedName>
        <fullName evidence="2">Uncharacterized protein</fullName>
    </submittedName>
</protein>
<evidence type="ECO:0000256" key="1">
    <source>
        <dbReference type="SAM" id="SignalP"/>
    </source>
</evidence>
<comment type="caution">
    <text evidence="2">The sequence shown here is derived from an EMBL/GenBank/DDBJ whole genome shotgun (WGS) entry which is preliminary data.</text>
</comment>
<accession>A0A9X6RJN0</accession>
<feature type="chain" id="PRO_5040724040" evidence="1">
    <location>
        <begin position="23"/>
        <end position="187"/>
    </location>
</feature>
<feature type="signal peptide" evidence="1">
    <location>
        <begin position="1"/>
        <end position="22"/>
    </location>
</feature>
<dbReference type="EMBL" id="MTYJ01000181">
    <property type="protein sequence ID" value="OWA50062.1"/>
    <property type="molecule type" value="Genomic_DNA"/>
</dbReference>
<gene>
    <name evidence="2" type="ORF">BV898_14593</name>
</gene>
<evidence type="ECO:0000313" key="2">
    <source>
        <dbReference type="EMBL" id="OWA50062.1"/>
    </source>
</evidence>